<dbReference type="Proteomes" id="UP000623467">
    <property type="component" value="Unassembled WGS sequence"/>
</dbReference>
<name>A0A8H6XNQ5_9AGAR</name>
<dbReference type="OrthoDB" id="3264418at2759"/>
<keyword evidence="2" id="KW-1185">Reference proteome</keyword>
<reference evidence="1" key="1">
    <citation type="submission" date="2020-05" db="EMBL/GenBank/DDBJ databases">
        <title>Mycena genomes resolve the evolution of fungal bioluminescence.</title>
        <authorList>
            <person name="Tsai I.J."/>
        </authorList>
    </citation>
    <scope>NUCLEOTIDE SEQUENCE</scope>
    <source>
        <strain evidence="1">160909Yilan</strain>
    </source>
</reference>
<accession>A0A8H6XNQ5</accession>
<dbReference type="EMBL" id="JACAZH010000022">
    <property type="protein sequence ID" value="KAF7343801.1"/>
    <property type="molecule type" value="Genomic_DNA"/>
</dbReference>
<protein>
    <submittedName>
        <fullName evidence="1">Uncharacterized protein</fullName>
    </submittedName>
</protein>
<evidence type="ECO:0000313" key="2">
    <source>
        <dbReference type="Proteomes" id="UP000623467"/>
    </source>
</evidence>
<dbReference type="AlphaFoldDB" id="A0A8H6XNQ5"/>
<comment type="caution">
    <text evidence="1">The sequence shown here is derived from an EMBL/GenBank/DDBJ whole genome shotgun (WGS) entry which is preliminary data.</text>
</comment>
<sequence>MPNASQCWCFCELGHAGMHGVRFCPSLRGDGAAQVRRRQRERCYGGRRSKSTCTSCRAGMFTRCLRRTQSRPALRYFPCGEVGTLDARVQAVHTRLGASYSRRGCVSCSYCCLPCLCCGGDLYLHPPSLRCSFPLPPPTIFMDLRPRTIIFWIMHFTHTLRLRASTKAELSINDADMGKRAYDYFGFEHEIGIGSLMAGEDGGLGVGGGGEGDRGNEIQAQ</sequence>
<gene>
    <name evidence="1" type="ORF">MSAN_01961100</name>
</gene>
<organism evidence="1 2">
    <name type="scientific">Mycena sanguinolenta</name>
    <dbReference type="NCBI Taxonomy" id="230812"/>
    <lineage>
        <taxon>Eukaryota</taxon>
        <taxon>Fungi</taxon>
        <taxon>Dikarya</taxon>
        <taxon>Basidiomycota</taxon>
        <taxon>Agaricomycotina</taxon>
        <taxon>Agaricomycetes</taxon>
        <taxon>Agaricomycetidae</taxon>
        <taxon>Agaricales</taxon>
        <taxon>Marasmiineae</taxon>
        <taxon>Mycenaceae</taxon>
        <taxon>Mycena</taxon>
    </lineage>
</organism>
<evidence type="ECO:0000313" key="1">
    <source>
        <dbReference type="EMBL" id="KAF7343801.1"/>
    </source>
</evidence>
<proteinExistence type="predicted"/>